<reference evidence="2" key="1">
    <citation type="submission" date="2023-04" db="EMBL/GenBank/DDBJ databases">
        <authorList>
            <person name="Vijverberg K."/>
            <person name="Xiong W."/>
            <person name="Schranz E."/>
        </authorList>
    </citation>
    <scope>NUCLEOTIDE SEQUENCE</scope>
</reference>
<dbReference type="InterPro" id="IPR055357">
    <property type="entry name" value="LRR_At1g61320_AtMIF1"/>
</dbReference>
<dbReference type="CDD" id="cd22160">
    <property type="entry name" value="F-box_AtFBL13-like"/>
    <property type="match status" value="1"/>
</dbReference>
<evidence type="ECO:0000313" key="2">
    <source>
        <dbReference type="EMBL" id="CAI9271168.1"/>
    </source>
</evidence>
<dbReference type="AlphaFoldDB" id="A0AA35W0C4"/>
<dbReference type="EMBL" id="OX465078">
    <property type="protein sequence ID" value="CAI9271168.1"/>
    <property type="molecule type" value="Genomic_DNA"/>
</dbReference>
<name>A0AA35W0C4_LACSI</name>
<dbReference type="Proteomes" id="UP001177003">
    <property type="component" value="Chromosome 2"/>
</dbReference>
<keyword evidence="3" id="KW-1185">Reference proteome</keyword>
<proteinExistence type="predicted"/>
<dbReference type="SUPFAM" id="SSF81383">
    <property type="entry name" value="F-box domain"/>
    <property type="match status" value="1"/>
</dbReference>
<dbReference type="Pfam" id="PF00646">
    <property type="entry name" value="F-box"/>
    <property type="match status" value="1"/>
</dbReference>
<dbReference type="InterPro" id="IPR001810">
    <property type="entry name" value="F-box_dom"/>
</dbReference>
<feature type="domain" description="F-box" evidence="1">
    <location>
        <begin position="12"/>
        <end position="54"/>
    </location>
</feature>
<protein>
    <recommendedName>
        <fullName evidence="1">F-box domain-containing protein</fullName>
    </recommendedName>
</protein>
<sequence>METGEEDGIRVLPDYLLVEILSRLPSTKDAIRTGILSKRWKHLWTSVHTLIFKHSDDPLTQSRQNPNSMSDFISFVEKALTQCRQLKLKKFDVYITYDIRFDSHFNNWIRYAISRSVEELKFKFWYRGLEAEFLLDQIFFISSCFRDLTLEGCILNPTGPIIWKNLRSLCIFNAKLDEDLIENMLSGSPVLETLELGVCYGYRKIDITSKSVKNLVFSGYSAPEDGYYLDDIIEINAPNILSLTIRNDLVLWKLLLLNVSSVVEANLDFEKLGYRETTLDEAEEDMLKGFILNLHHVKDLKVGGFCSNVLSRLEVKGFTFPSNMKLPDVTSSSCVDNDLLDLDSW</sequence>
<dbReference type="InterPro" id="IPR036047">
    <property type="entry name" value="F-box-like_dom_sf"/>
</dbReference>
<dbReference type="SMART" id="SM00256">
    <property type="entry name" value="FBOX"/>
    <property type="match status" value="1"/>
</dbReference>
<accession>A0AA35W0C4</accession>
<evidence type="ECO:0000259" key="1">
    <source>
        <dbReference type="SMART" id="SM00256"/>
    </source>
</evidence>
<dbReference type="InterPro" id="IPR053781">
    <property type="entry name" value="F-box_AtFBL13-like"/>
</dbReference>
<dbReference type="PANTHER" id="PTHR32212">
    <property type="entry name" value="CYCLIN-LIKE F-BOX"/>
    <property type="match status" value="1"/>
</dbReference>
<gene>
    <name evidence="2" type="ORF">LSALG_LOCUS11447</name>
</gene>
<evidence type="ECO:0000313" key="3">
    <source>
        <dbReference type="Proteomes" id="UP001177003"/>
    </source>
</evidence>
<dbReference type="Pfam" id="PF23622">
    <property type="entry name" value="LRR_At1g61320_AtMIF1"/>
    <property type="match status" value="1"/>
</dbReference>
<dbReference type="PANTHER" id="PTHR32212:SF454">
    <property type="entry name" value="F-BOX DOMAIN, LEUCINE-RICH REPEAT DOMAIN, L DOMAIN-CONTAINING PROTEIN"/>
    <property type="match status" value="1"/>
</dbReference>
<organism evidence="2 3">
    <name type="scientific">Lactuca saligna</name>
    <name type="common">Willowleaf lettuce</name>
    <dbReference type="NCBI Taxonomy" id="75948"/>
    <lineage>
        <taxon>Eukaryota</taxon>
        <taxon>Viridiplantae</taxon>
        <taxon>Streptophyta</taxon>
        <taxon>Embryophyta</taxon>
        <taxon>Tracheophyta</taxon>
        <taxon>Spermatophyta</taxon>
        <taxon>Magnoliopsida</taxon>
        <taxon>eudicotyledons</taxon>
        <taxon>Gunneridae</taxon>
        <taxon>Pentapetalae</taxon>
        <taxon>asterids</taxon>
        <taxon>campanulids</taxon>
        <taxon>Asterales</taxon>
        <taxon>Asteraceae</taxon>
        <taxon>Cichorioideae</taxon>
        <taxon>Cichorieae</taxon>
        <taxon>Lactucinae</taxon>
        <taxon>Lactuca</taxon>
    </lineage>
</organism>